<geneLocation type="plasmid" evidence="5 6">
    <name>unnamed1</name>
</geneLocation>
<sequence length="395" mass="43013">MIIIFIWSILCLVVLLPVAVYAVEIAVAPSGSTDIPASEYSIAPNFTVVVPAHNEALTIATALRAIQHDLREGDRLVVVADNCTDETAAISASAGAEVLIRHDLMKKGKGYALQFGLDSLQSRAPDVVIFIDADCVPEQFALQKLAYAASNLMRPIQAQYLFEQPLLQSRSQRVSAFALRIKNDVRLSGDASLGIPSIITGSGIALPWALASRIDLGNSNIVEDMALGIDLVSQGINPVYLRSAMVRTLLPTDLSSQKTQRTRWEHGHITIIPYAIAKLIPVAIQSRSWPPLGYAFAIMVPPISLLAMICTSFFLISVCAFYFGFLGIVSVILAGIVFGVLVLAVLIAWWKTGRDLITGGDLFRIPLYIIAKLPVYLLLVFGKRIGWVRTRRTGE</sequence>
<reference evidence="5 6" key="2">
    <citation type="journal article" date="2023" name="MicrobiologyOpen">
        <title>Genomics of the tumorigenes clade of the family Rhizobiaceae and description of Rhizobium rhododendri sp. nov.</title>
        <authorList>
            <person name="Kuzmanovic N."/>
            <person name="diCenzo G.C."/>
            <person name="Bunk B."/>
            <person name="Sproeer C."/>
            <person name="Fruehling A."/>
            <person name="Neumann-Schaal M."/>
            <person name="Overmann J."/>
            <person name="Smalla K."/>
        </authorList>
    </citation>
    <scope>NUCLEOTIDE SEQUENCE [LARGE SCALE GENOMIC DNA]</scope>
    <source>
        <strain evidence="6">rho-6.2</strain>
        <plasmid evidence="5 6">unnamed1</plasmid>
    </source>
</reference>
<organism evidence="5 6">
    <name type="scientific">Rhizobium rhododendri</name>
    <dbReference type="NCBI Taxonomy" id="2506430"/>
    <lineage>
        <taxon>Bacteria</taxon>
        <taxon>Pseudomonadati</taxon>
        <taxon>Pseudomonadota</taxon>
        <taxon>Alphaproteobacteria</taxon>
        <taxon>Hyphomicrobiales</taxon>
        <taxon>Rhizobiaceae</taxon>
        <taxon>Rhizobium/Agrobacterium group</taxon>
        <taxon>Rhizobium</taxon>
    </lineage>
</organism>
<evidence type="ECO:0000256" key="4">
    <source>
        <dbReference type="SAM" id="Phobius"/>
    </source>
</evidence>
<evidence type="ECO:0000256" key="2">
    <source>
        <dbReference type="ARBA" id="ARBA00022676"/>
    </source>
</evidence>
<dbReference type="RefSeq" id="WP_142832474.1">
    <property type="nucleotide sequence ID" value="NZ_CP117268.1"/>
</dbReference>
<proteinExistence type="inferred from homology"/>
<evidence type="ECO:0000313" key="6">
    <source>
        <dbReference type="Proteomes" id="UP000318939"/>
    </source>
</evidence>
<keyword evidence="3" id="KW-0808">Transferase</keyword>
<keyword evidence="2" id="KW-0328">Glycosyltransferase</keyword>
<keyword evidence="5" id="KW-0614">Plasmid</keyword>
<evidence type="ECO:0000256" key="1">
    <source>
        <dbReference type="ARBA" id="ARBA00006739"/>
    </source>
</evidence>
<feature type="transmembrane region" description="Helical" evidence="4">
    <location>
        <begin position="362"/>
        <end position="382"/>
    </location>
</feature>
<dbReference type="Pfam" id="PF13641">
    <property type="entry name" value="Glyco_tranf_2_3"/>
    <property type="match status" value="1"/>
</dbReference>
<reference evidence="5 6" key="1">
    <citation type="journal article" date="2019" name="Phytopathology">
        <title>A Novel Group of Rhizobium tumorigenes-Like Agrobacteria Associated with Crown Gall Disease of Rhododendron and Blueberry.</title>
        <authorList>
            <person name="Kuzmanovic N."/>
            <person name="Behrens P."/>
            <person name="Idczak E."/>
            <person name="Wagner S."/>
            <person name="Gotz M."/>
            <person name="Sproer C."/>
            <person name="Bunk B."/>
            <person name="Overmann J."/>
            <person name="Smalla K."/>
        </authorList>
    </citation>
    <scope>NUCLEOTIDE SEQUENCE [LARGE SCALE GENOMIC DNA]</scope>
    <source>
        <strain evidence="6">rho-6.2</strain>
    </source>
</reference>
<dbReference type="EMBL" id="CP117268">
    <property type="protein sequence ID" value="WFS25216.1"/>
    <property type="molecule type" value="Genomic_DNA"/>
</dbReference>
<name>A0ABY8INB4_9HYPH</name>
<keyword evidence="4" id="KW-1133">Transmembrane helix</keyword>
<dbReference type="PANTHER" id="PTHR43630:SF1">
    <property type="entry name" value="POLY-BETA-1,6-N-ACETYL-D-GLUCOSAMINE SYNTHASE"/>
    <property type="match status" value="1"/>
</dbReference>
<comment type="similarity">
    <text evidence="1">Belongs to the glycosyltransferase 2 family.</text>
</comment>
<keyword evidence="4" id="KW-0812">Transmembrane</keyword>
<evidence type="ECO:0000313" key="5">
    <source>
        <dbReference type="EMBL" id="WFS25216.1"/>
    </source>
</evidence>
<accession>A0ABY8INB4</accession>
<feature type="transmembrane region" description="Helical" evidence="4">
    <location>
        <begin position="292"/>
        <end position="316"/>
    </location>
</feature>
<keyword evidence="4" id="KW-0472">Membrane</keyword>
<gene>
    <name evidence="5" type="ORF">PR018_23490</name>
</gene>
<dbReference type="PANTHER" id="PTHR43630">
    <property type="entry name" value="POLY-BETA-1,6-N-ACETYL-D-GLUCOSAMINE SYNTHASE"/>
    <property type="match status" value="1"/>
</dbReference>
<feature type="transmembrane region" description="Helical" evidence="4">
    <location>
        <begin position="323"/>
        <end position="350"/>
    </location>
</feature>
<dbReference type="Gene3D" id="3.90.550.10">
    <property type="entry name" value="Spore Coat Polysaccharide Biosynthesis Protein SpsA, Chain A"/>
    <property type="match status" value="1"/>
</dbReference>
<dbReference type="SUPFAM" id="SSF53448">
    <property type="entry name" value="Nucleotide-diphospho-sugar transferases"/>
    <property type="match status" value="1"/>
</dbReference>
<dbReference type="CDD" id="cd06438">
    <property type="entry name" value="EpsO_like"/>
    <property type="match status" value="1"/>
</dbReference>
<dbReference type="Proteomes" id="UP000318939">
    <property type="component" value="Plasmid unnamed1"/>
</dbReference>
<dbReference type="InterPro" id="IPR029044">
    <property type="entry name" value="Nucleotide-diphossugar_trans"/>
</dbReference>
<keyword evidence="6" id="KW-1185">Reference proteome</keyword>
<protein>
    <submittedName>
        <fullName evidence="5">Glycosyltransferase family 2 protein</fullName>
    </submittedName>
</protein>
<evidence type="ECO:0000256" key="3">
    <source>
        <dbReference type="ARBA" id="ARBA00022679"/>
    </source>
</evidence>